<evidence type="ECO:0000256" key="3">
    <source>
        <dbReference type="ARBA" id="ARBA00022592"/>
    </source>
</evidence>
<dbReference type="InterPro" id="IPR024370">
    <property type="entry name" value="PBP_domain"/>
</dbReference>
<evidence type="ECO:0000256" key="5">
    <source>
        <dbReference type="SAM" id="MobiDB-lite"/>
    </source>
</evidence>
<dbReference type="NCBIfam" id="TIGR00975">
    <property type="entry name" value="3a0107s03"/>
    <property type="match status" value="1"/>
</dbReference>
<feature type="chain" id="PRO_5039046419" description="Phosphate-binding protein" evidence="6">
    <location>
        <begin position="20"/>
        <end position="372"/>
    </location>
</feature>
<keyword evidence="3 4" id="KW-0592">Phosphate transport</keyword>
<protein>
    <recommendedName>
        <fullName evidence="4">Phosphate-binding protein</fullName>
    </recommendedName>
</protein>
<evidence type="ECO:0000256" key="4">
    <source>
        <dbReference type="PIRNR" id="PIRNR002756"/>
    </source>
</evidence>
<dbReference type="SUPFAM" id="SSF53850">
    <property type="entry name" value="Periplasmic binding protein-like II"/>
    <property type="match status" value="1"/>
</dbReference>
<dbReference type="Gene3D" id="3.40.190.10">
    <property type="entry name" value="Periplasmic binding protein-like II"/>
    <property type="match status" value="2"/>
</dbReference>
<organism evidence="8 9">
    <name type="scientific">Corynebacterium glyciniphilum AJ 3170</name>
    <dbReference type="NCBI Taxonomy" id="1404245"/>
    <lineage>
        <taxon>Bacteria</taxon>
        <taxon>Bacillati</taxon>
        <taxon>Actinomycetota</taxon>
        <taxon>Actinomycetes</taxon>
        <taxon>Mycobacteriales</taxon>
        <taxon>Corynebacteriaceae</taxon>
        <taxon>Corynebacterium</taxon>
    </lineage>
</organism>
<evidence type="ECO:0000256" key="2">
    <source>
        <dbReference type="ARBA" id="ARBA00022448"/>
    </source>
</evidence>
<dbReference type="eggNOG" id="COG0226">
    <property type="taxonomic scope" value="Bacteria"/>
</dbReference>
<feature type="signal peptide" evidence="6">
    <location>
        <begin position="1"/>
        <end position="19"/>
    </location>
</feature>
<keyword evidence="9" id="KW-1185">Reference proteome</keyword>
<dbReference type="InterPro" id="IPR050962">
    <property type="entry name" value="Phosphate-bind_PstS"/>
</dbReference>
<dbReference type="GO" id="GO:0042301">
    <property type="term" value="F:phosphate ion binding"/>
    <property type="evidence" value="ECO:0007669"/>
    <property type="project" value="InterPro"/>
</dbReference>
<dbReference type="InterPro" id="IPR005673">
    <property type="entry name" value="ABC_phos-bd_PstS"/>
</dbReference>
<proteinExistence type="inferred from homology"/>
<reference evidence="8 9" key="1">
    <citation type="journal article" date="2015" name="Int. J. Syst. Evol. Microbiol.">
        <title>Revisiting Corynebacterium glyciniphilum (ex Kubota et al., 1972) sp. nov., nom. rev., isolated from putrefied banana.</title>
        <authorList>
            <person name="Al-Dilaimi A."/>
            <person name="Bednarz H."/>
            <person name="Lomker A."/>
            <person name="Niehaus K."/>
            <person name="Kalinowski J."/>
            <person name="Ruckert C."/>
        </authorList>
    </citation>
    <scope>NUCLEOTIDE SEQUENCE [LARGE SCALE GENOMIC DNA]</scope>
    <source>
        <strain evidence="8">AJ 3170</strain>
    </source>
</reference>
<evidence type="ECO:0000259" key="7">
    <source>
        <dbReference type="Pfam" id="PF12849"/>
    </source>
</evidence>
<dbReference type="EMBL" id="CP006842">
    <property type="protein sequence ID" value="AHW65047.1"/>
    <property type="molecule type" value="Genomic_DNA"/>
</dbReference>
<dbReference type="Pfam" id="PF12849">
    <property type="entry name" value="PBP_like_2"/>
    <property type="match status" value="1"/>
</dbReference>
<dbReference type="PANTHER" id="PTHR42996">
    <property type="entry name" value="PHOSPHATE-BINDING PROTEIN PSTS"/>
    <property type="match status" value="1"/>
</dbReference>
<keyword evidence="8" id="KW-0449">Lipoprotein</keyword>
<feature type="region of interest" description="Disordered" evidence="5">
    <location>
        <begin position="29"/>
        <end position="64"/>
    </location>
</feature>
<evidence type="ECO:0000313" key="8">
    <source>
        <dbReference type="EMBL" id="AHW65047.1"/>
    </source>
</evidence>
<comment type="similarity">
    <text evidence="1 4">Belongs to the PstS family.</text>
</comment>
<dbReference type="GO" id="GO:0043190">
    <property type="term" value="C:ATP-binding cassette (ABC) transporter complex"/>
    <property type="evidence" value="ECO:0007669"/>
    <property type="project" value="InterPro"/>
</dbReference>
<dbReference type="AlphaFoldDB" id="X5DWP9"/>
<dbReference type="GO" id="GO:0035435">
    <property type="term" value="P:phosphate ion transmembrane transport"/>
    <property type="evidence" value="ECO:0007669"/>
    <property type="project" value="InterPro"/>
</dbReference>
<dbReference type="PIRSF" id="PIRSF002756">
    <property type="entry name" value="PstS"/>
    <property type="match status" value="1"/>
</dbReference>
<accession>X5DWP9</accession>
<evidence type="ECO:0000256" key="6">
    <source>
        <dbReference type="SAM" id="SignalP"/>
    </source>
</evidence>
<dbReference type="PROSITE" id="PS51257">
    <property type="entry name" value="PROKAR_LIPOPROTEIN"/>
    <property type="match status" value="1"/>
</dbReference>
<dbReference type="CDD" id="cd13565">
    <property type="entry name" value="PBP2_PstS"/>
    <property type="match status" value="1"/>
</dbReference>
<gene>
    <name evidence="8" type="primary">pstS</name>
    <name evidence="8" type="ORF">CGLY_13035</name>
</gene>
<keyword evidence="2 4" id="KW-0813">Transport</keyword>
<feature type="domain" description="PBP" evidence="7">
    <location>
        <begin position="49"/>
        <end position="336"/>
    </location>
</feature>
<dbReference type="Proteomes" id="UP000023703">
    <property type="component" value="Chromosome"/>
</dbReference>
<evidence type="ECO:0000313" key="9">
    <source>
        <dbReference type="Proteomes" id="UP000023703"/>
    </source>
</evidence>
<sequence length="372" mass="38876">MKISTTRRRTLTTAAATVAAGSLVLTGCSNSNSGGGEGGTASESSYELSDTQGELRGEGASSQQKAMEQFGVSYSSSVPGAVLAYNATGSGAGQKQFIANQVDFGGSDSPLDEEQAAAAAKRCEDNPAWHLPMVVGPVAVAFHLDGVDDLNLSVDTVAKIFKGDIRNWNDEAIAAENEGVDLPDQPIDVLYRAEESGTSDNFQSFLKTATDGLWEDEGKTFPTRVGSGAQGSSGVADQVKATNGSITYVESGFATANDLGIANLDFGAGPTELNAETVNKALDQVAFSGEGNDLVVDSEALFAMKEEGAYPLALTTYEIVCSAGYDEETGARVKDFLHTVLDNQNDQLEEAGYIPLSGSFKEKLETAVDALQ</sequence>
<keyword evidence="6" id="KW-0732">Signal</keyword>
<evidence type="ECO:0000256" key="1">
    <source>
        <dbReference type="ARBA" id="ARBA00008725"/>
    </source>
</evidence>
<dbReference type="STRING" id="1404245.CGLY_13035"/>
<dbReference type="PANTHER" id="PTHR42996:SF1">
    <property type="entry name" value="PHOSPHATE-BINDING PROTEIN PSTS"/>
    <property type="match status" value="1"/>
</dbReference>
<dbReference type="KEGG" id="cgy:CGLY_13035"/>
<dbReference type="HOGENOM" id="CLU_034528_0_0_11"/>
<name>X5DWP9_9CORY</name>